<dbReference type="Proteomes" id="UP001180020">
    <property type="component" value="Unassembled WGS sequence"/>
</dbReference>
<keyword evidence="1" id="KW-0418">Kinase</keyword>
<evidence type="ECO:0000313" key="1">
    <source>
        <dbReference type="EMBL" id="KAK1305846.1"/>
    </source>
</evidence>
<accession>A0AAV9DXX0</accession>
<dbReference type="SUPFAM" id="SSF56112">
    <property type="entry name" value="Protein kinase-like (PK-like)"/>
    <property type="match status" value="1"/>
</dbReference>
<reference evidence="1" key="2">
    <citation type="submission" date="2023-06" db="EMBL/GenBank/DDBJ databases">
        <authorList>
            <person name="Ma L."/>
            <person name="Liu K.-W."/>
            <person name="Li Z."/>
            <person name="Hsiao Y.-Y."/>
            <person name="Qi Y."/>
            <person name="Fu T."/>
            <person name="Tang G."/>
            <person name="Zhang D."/>
            <person name="Sun W.-H."/>
            <person name="Liu D.-K."/>
            <person name="Li Y."/>
            <person name="Chen G.-Z."/>
            <person name="Liu X.-D."/>
            <person name="Liao X.-Y."/>
            <person name="Jiang Y.-T."/>
            <person name="Yu X."/>
            <person name="Hao Y."/>
            <person name="Huang J."/>
            <person name="Zhao X.-W."/>
            <person name="Ke S."/>
            <person name="Chen Y.-Y."/>
            <person name="Wu W.-L."/>
            <person name="Hsu J.-L."/>
            <person name="Lin Y.-F."/>
            <person name="Huang M.-D."/>
            <person name="Li C.-Y."/>
            <person name="Huang L."/>
            <person name="Wang Z.-W."/>
            <person name="Zhao X."/>
            <person name="Zhong W.-Y."/>
            <person name="Peng D.-H."/>
            <person name="Ahmad S."/>
            <person name="Lan S."/>
            <person name="Zhang J.-S."/>
            <person name="Tsai W.-C."/>
            <person name="Van De Peer Y."/>
            <person name="Liu Z.-J."/>
        </authorList>
    </citation>
    <scope>NUCLEOTIDE SEQUENCE</scope>
    <source>
        <strain evidence="1">CP</strain>
        <tissue evidence="1">Leaves</tissue>
    </source>
</reference>
<dbReference type="InterPro" id="IPR011009">
    <property type="entry name" value="Kinase-like_dom_sf"/>
</dbReference>
<reference evidence="1" key="1">
    <citation type="journal article" date="2023" name="Nat. Commun.">
        <title>Diploid and tetraploid genomes of Acorus and the evolution of monocots.</title>
        <authorList>
            <person name="Ma L."/>
            <person name="Liu K.W."/>
            <person name="Li Z."/>
            <person name="Hsiao Y.Y."/>
            <person name="Qi Y."/>
            <person name="Fu T."/>
            <person name="Tang G.D."/>
            <person name="Zhang D."/>
            <person name="Sun W.H."/>
            <person name="Liu D.K."/>
            <person name="Li Y."/>
            <person name="Chen G.Z."/>
            <person name="Liu X.D."/>
            <person name="Liao X.Y."/>
            <person name="Jiang Y.T."/>
            <person name="Yu X."/>
            <person name="Hao Y."/>
            <person name="Huang J."/>
            <person name="Zhao X.W."/>
            <person name="Ke S."/>
            <person name="Chen Y.Y."/>
            <person name="Wu W.L."/>
            <person name="Hsu J.L."/>
            <person name="Lin Y.F."/>
            <person name="Huang M.D."/>
            <person name="Li C.Y."/>
            <person name="Huang L."/>
            <person name="Wang Z.W."/>
            <person name="Zhao X."/>
            <person name="Zhong W.Y."/>
            <person name="Peng D.H."/>
            <person name="Ahmad S."/>
            <person name="Lan S."/>
            <person name="Zhang J.S."/>
            <person name="Tsai W.C."/>
            <person name="Van de Peer Y."/>
            <person name="Liu Z.J."/>
        </authorList>
    </citation>
    <scope>NUCLEOTIDE SEQUENCE</scope>
    <source>
        <strain evidence="1">CP</strain>
    </source>
</reference>
<proteinExistence type="predicted"/>
<name>A0AAV9DXX0_ACOCL</name>
<keyword evidence="1" id="KW-0808">Transferase</keyword>
<sequence length="185" mass="21430">MNNRARSEIPSYQMLSEQEYEARELKKAEIGRNYFKYNKFDDIIMKYPYRRNLNEEDIYKETLIRSALIDLLRGLLEFDPKKRWSPLQASRHPFITGESFICPYRPVPVTPHVDLVHKVEVNVKREGGPWLKGGLSLPGHHADGPTVVALRVSLKGMLVLLAVCTPLTVYQDRVNKDVQMEFLLC</sequence>
<organism evidence="1 2">
    <name type="scientific">Acorus calamus</name>
    <name type="common">Sweet flag</name>
    <dbReference type="NCBI Taxonomy" id="4465"/>
    <lineage>
        <taxon>Eukaryota</taxon>
        <taxon>Viridiplantae</taxon>
        <taxon>Streptophyta</taxon>
        <taxon>Embryophyta</taxon>
        <taxon>Tracheophyta</taxon>
        <taxon>Spermatophyta</taxon>
        <taxon>Magnoliopsida</taxon>
        <taxon>Liliopsida</taxon>
        <taxon>Acoraceae</taxon>
        <taxon>Acorus</taxon>
    </lineage>
</organism>
<dbReference type="GO" id="GO:0016301">
    <property type="term" value="F:kinase activity"/>
    <property type="evidence" value="ECO:0007669"/>
    <property type="project" value="UniProtKB-KW"/>
</dbReference>
<dbReference type="EMBL" id="JAUJYO010000010">
    <property type="protein sequence ID" value="KAK1305846.1"/>
    <property type="molecule type" value="Genomic_DNA"/>
</dbReference>
<comment type="caution">
    <text evidence="1">The sequence shown here is derived from an EMBL/GenBank/DDBJ whole genome shotgun (WGS) entry which is preliminary data.</text>
</comment>
<gene>
    <name evidence="1" type="primary">AFC1</name>
    <name evidence="1" type="ORF">QJS10_CPA10g01273</name>
</gene>
<dbReference type="AlphaFoldDB" id="A0AAV9DXX0"/>
<keyword evidence="2" id="KW-1185">Reference proteome</keyword>
<protein>
    <submittedName>
        <fullName evidence="1">Serine/threonine-protein kinase AFC1</fullName>
    </submittedName>
</protein>
<evidence type="ECO:0000313" key="2">
    <source>
        <dbReference type="Proteomes" id="UP001180020"/>
    </source>
</evidence>
<dbReference type="Gene3D" id="1.10.510.10">
    <property type="entry name" value="Transferase(Phosphotransferase) domain 1"/>
    <property type="match status" value="1"/>
</dbReference>